<dbReference type="EMBL" id="ABIA03000002">
    <property type="protein sequence ID" value="EDQ34848.1"/>
    <property type="molecule type" value="Genomic_DNA"/>
</dbReference>
<reference evidence="1 2" key="2">
    <citation type="submission" date="2012-06" db="EMBL/GenBank/DDBJ databases">
        <authorList>
            <person name="Fiebig A."/>
        </authorList>
    </citation>
    <scope>NUCLEOTIDE SEQUENCE [LARGE SCALE GENOMIC DNA]</scope>
    <source>
        <strain evidence="1 2">DFL-43</strain>
    </source>
</reference>
<dbReference type="Gene3D" id="3.90.550.10">
    <property type="entry name" value="Spore Coat Polysaccharide Biosynthesis Protein SpsA, Chain A"/>
    <property type="match status" value="1"/>
</dbReference>
<dbReference type="InterPro" id="IPR029044">
    <property type="entry name" value="Nucleotide-diphossugar_trans"/>
</dbReference>
<keyword evidence="2" id="KW-1185">Reference proteome</keyword>
<accession>A9CZU4</accession>
<protein>
    <submittedName>
        <fullName evidence="1">CMP-N-acetylneuraminic acid synthetase</fullName>
        <ecNumber evidence="1">2.7.7.43</ecNumber>
    </submittedName>
</protein>
<evidence type="ECO:0000313" key="1">
    <source>
        <dbReference type="EMBL" id="EDQ34848.1"/>
    </source>
</evidence>
<dbReference type="PANTHER" id="PTHR21485:SF6">
    <property type="entry name" value="N-ACYLNEURAMINATE CYTIDYLYLTRANSFERASE-RELATED"/>
    <property type="match status" value="1"/>
</dbReference>
<dbReference type="eggNOG" id="COG1083">
    <property type="taxonomic scope" value="Bacteria"/>
</dbReference>
<dbReference type="SUPFAM" id="SSF53448">
    <property type="entry name" value="Nucleotide-diphospho-sugar transferases"/>
    <property type="match status" value="1"/>
</dbReference>
<evidence type="ECO:0000313" key="2">
    <source>
        <dbReference type="Proteomes" id="UP000004291"/>
    </source>
</evidence>
<dbReference type="CDD" id="cd02513">
    <property type="entry name" value="CMP-NeuAc_Synthase"/>
    <property type="match status" value="1"/>
</dbReference>
<dbReference type="InterPro" id="IPR050793">
    <property type="entry name" value="CMP-NeuNAc_synthase"/>
</dbReference>
<dbReference type="GO" id="GO:0008781">
    <property type="term" value="F:N-acylneuraminate cytidylyltransferase activity"/>
    <property type="evidence" value="ECO:0007669"/>
    <property type="project" value="UniProtKB-EC"/>
</dbReference>
<proteinExistence type="predicted"/>
<name>A9CZU4_HOEPD</name>
<dbReference type="InterPro" id="IPR003329">
    <property type="entry name" value="Cytidylyl_trans"/>
</dbReference>
<dbReference type="HOGENOM" id="CLU_042930_1_0_5"/>
<dbReference type="PANTHER" id="PTHR21485">
    <property type="entry name" value="HAD SUPERFAMILY MEMBERS CMAS AND KDSC"/>
    <property type="match status" value="1"/>
</dbReference>
<dbReference type="EC" id="2.7.7.43" evidence="1"/>
<sequence>MSNASAARVIAVIPARGGSKGLLRKNLRMLGGIPLVVHSIRAAQEAELVDLVIVSTEDAEIADVAEAHGAQVVQRPPELATDTAQNDAVFRHALETVRVPAHVRDIAVLLQPTSPLRRARDIDACVALFRQGGVETVLSVCEVDVHPGKCVYIRDGRIEPFTNDWDMEARRQDMQAVYRQNGAVYVVEADNFMTNGRFYRKPCGAYEMDRRDSIDIDDELDLQLAENLLKLRGVDKR</sequence>
<dbReference type="Proteomes" id="UP000004291">
    <property type="component" value="Chromosome"/>
</dbReference>
<organism evidence="1 2">
    <name type="scientific">Hoeflea phototrophica (strain DSM 17068 / NCIMB 14078 / DFL-43)</name>
    <dbReference type="NCBI Taxonomy" id="411684"/>
    <lineage>
        <taxon>Bacteria</taxon>
        <taxon>Pseudomonadati</taxon>
        <taxon>Pseudomonadota</taxon>
        <taxon>Alphaproteobacteria</taxon>
        <taxon>Hyphomicrobiales</taxon>
        <taxon>Rhizobiaceae</taxon>
        <taxon>Hoeflea</taxon>
    </lineage>
</organism>
<dbReference type="AlphaFoldDB" id="A9CZU4"/>
<comment type="caution">
    <text evidence="1">The sequence shown here is derived from an EMBL/GenBank/DDBJ whole genome shotgun (WGS) entry which is preliminary data.</text>
</comment>
<keyword evidence="1" id="KW-0808">Transferase</keyword>
<reference evidence="1 2" key="1">
    <citation type="submission" date="2007-10" db="EMBL/GenBank/DDBJ databases">
        <authorList>
            <person name="Wagner-Dobler I."/>
            <person name="Ferriera S."/>
            <person name="Johnson J."/>
            <person name="Kravitz S."/>
            <person name="Beeson K."/>
            <person name="Sutton G."/>
            <person name="Rogers Y.-H."/>
            <person name="Friedman R."/>
            <person name="Frazier M."/>
            <person name="Venter J.C."/>
        </authorList>
    </citation>
    <scope>NUCLEOTIDE SEQUENCE [LARGE SCALE GENOMIC DNA]</scope>
    <source>
        <strain evidence="1 2">DFL-43</strain>
    </source>
</reference>
<dbReference type="OrthoDB" id="9805604at2"/>
<dbReference type="RefSeq" id="WP_007196109.1">
    <property type="nucleotide sequence ID" value="NZ_CM002917.1"/>
</dbReference>
<dbReference type="STRING" id="411684.HPDFL43_01585"/>
<dbReference type="Pfam" id="PF02348">
    <property type="entry name" value="CTP_transf_3"/>
    <property type="match status" value="1"/>
</dbReference>
<keyword evidence="1" id="KW-0548">Nucleotidyltransferase</keyword>
<gene>
    <name evidence="1" type="ORF">HPDFL43_01585</name>
</gene>